<dbReference type="PANTHER" id="PTHR33751:SF9">
    <property type="entry name" value="CYTOCHROME C4"/>
    <property type="match status" value="1"/>
</dbReference>
<evidence type="ECO:0000313" key="10">
    <source>
        <dbReference type="Proteomes" id="UP000571084"/>
    </source>
</evidence>
<dbReference type="InterPro" id="IPR009056">
    <property type="entry name" value="Cyt_c-like_dom"/>
</dbReference>
<dbReference type="PROSITE" id="PS51007">
    <property type="entry name" value="CYTC"/>
    <property type="match status" value="1"/>
</dbReference>
<dbReference type="GO" id="GO:0046872">
    <property type="term" value="F:metal ion binding"/>
    <property type="evidence" value="ECO:0007669"/>
    <property type="project" value="UniProtKB-KW"/>
</dbReference>
<evidence type="ECO:0000256" key="3">
    <source>
        <dbReference type="ARBA" id="ARBA00022723"/>
    </source>
</evidence>
<dbReference type="EMBL" id="JACHHQ010000004">
    <property type="protein sequence ID" value="MBB5200500.1"/>
    <property type="molecule type" value="Genomic_DNA"/>
</dbReference>
<proteinExistence type="predicted"/>
<dbReference type="PANTHER" id="PTHR33751">
    <property type="entry name" value="CBB3-TYPE CYTOCHROME C OXIDASE SUBUNIT FIXP"/>
    <property type="match status" value="1"/>
</dbReference>
<keyword evidence="10" id="KW-1185">Reference proteome</keyword>
<keyword evidence="1" id="KW-0813">Transport</keyword>
<sequence>MRRNKLLLATSVALLGFFASTAVLAADIRAVPAKAGQCFACHGSDGLSKAPDAPNLAGQNEMYLVSALKAYRSGARVHEVMSLMAKNLSDAEIDQLAAYFSGIAITVKTP</sequence>
<evidence type="ECO:0000256" key="2">
    <source>
        <dbReference type="ARBA" id="ARBA00022617"/>
    </source>
</evidence>
<keyword evidence="4" id="KW-0249">Electron transport</keyword>
<evidence type="ECO:0000256" key="5">
    <source>
        <dbReference type="ARBA" id="ARBA00023004"/>
    </source>
</evidence>
<organism evidence="9 10">
    <name type="scientific">Glaciimonas immobilis</name>
    <dbReference type="NCBI Taxonomy" id="728004"/>
    <lineage>
        <taxon>Bacteria</taxon>
        <taxon>Pseudomonadati</taxon>
        <taxon>Pseudomonadota</taxon>
        <taxon>Betaproteobacteria</taxon>
        <taxon>Burkholderiales</taxon>
        <taxon>Oxalobacteraceae</taxon>
        <taxon>Glaciimonas</taxon>
    </lineage>
</organism>
<keyword evidence="2 6" id="KW-0349">Heme</keyword>
<protein>
    <submittedName>
        <fullName evidence="9">Cytochrome c553</fullName>
    </submittedName>
</protein>
<evidence type="ECO:0000256" key="1">
    <source>
        <dbReference type="ARBA" id="ARBA00022448"/>
    </source>
</evidence>
<feature type="domain" description="Cytochrome c" evidence="8">
    <location>
        <begin position="20"/>
        <end position="104"/>
    </location>
</feature>
<dbReference type="GO" id="GO:0009055">
    <property type="term" value="F:electron transfer activity"/>
    <property type="evidence" value="ECO:0007669"/>
    <property type="project" value="InterPro"/>
</dbReference>
<accession>A0A840RVI2</accession>
<evidence type="ECO:0000256" key="6">
    <source>
        <dbReference type="PROSITE-ProRule" id="PRU00433"/>
    </source>
</evidence>
<reference evidence="9 10" key="1">
    <citation type="submission" date="2020-08" db="EMBL/GenBank/DDBJ databases">
        <title>Genomic Encyclopedia of Type Strains, Phase IV (KMG-IV): sequencing the most valuable type-strain genomes for metagenomic binning, comparative biology and taxonomic classification.</title>
        <authorList>
            <person name="Goeker M."/>
        </authorList>
    </citation>
    <scope>NUCLEOTIDE SEQUENCE [LARGE SCALE GENOMIC DNA]</scope>
    <source>
        <strain evidence="9 10">DSM 23240</strain>
    </source>
</reference>
<evidence type="ECO:0000313" key="9">
    <source>
        <dbReference type="EMBL" id="MBB5200500.1"/>
    </source>
</evidence>
<dbReference type="InterPro" id="IPR036909">
    <property type="entry name" value="Cyt_c-like_dom_sf"/>
</dbReference>
<dbReference type="GO" id="GO:0020037">
    <property type="term" value="F:heme binding"/>
    <property type="evidence" value="ECO:0007669"/>
    <property type="project" value="InterPro"/>
</dbReference>
<comment type="caution">
    <text evidence="9">The sequence shown here is derived from an EMBL/GenBank/DDBJ whole genome shotgun (WGS) entry which is preliminary data.</text>
</comment>
<keyword evidence="3 6" id="KW-0479">Metal-binding</keyword>
<feature type="signal peptide" evidence="7">
    <location>
        <begin position="1"/>
        <end position="25"/>
    </location>
</feature>
<dbReference type="SUPFAM" id="SSF46626">
    <property type="entry name" value="Cytochrome c"/>
    <property type="match status" value="1"/>
</dbReference>
<evidence type="ECO:0000256" key="4">
    <source>
        <dbReference type="ARBA" id="ARBA00022982"/>
    </source>
</evidence>
<keyword evidence="7" id="KW-0732">Signal</keyword>
<evidence type="ECO:0000256" key="7">
    <source>
        <dbReference type="SAM" id="SignalP"/>
    </source>
</evidence>
<dbReference type="AlphaFoldDB" id="A0A840RVI2"/>
<gene>
    <name evidence="9" type="ORF">HNR39_002335</name>
</gene>
<dbReference type="Gene3D" id="1.10.760.10">
    <property type="entry name" value="Cytochrome c-like domain"/>
    <property type="match status" value="1"/>
</dbReference>
<dbReference type="Pfam" id="PF00034">
    <property type="entry name" value="Cytochrom_C"/>
    <property type="match status" value="1"/>
</dbReference>
<feature type="chain" id="PRO_5032460195" evidence="7">
    <location>
        <begin position="26"/>
        <end position="110"/>
    </location>
</feature>
<dbReference type="RefSeq" id="WP_168051923.1">
    <property type="nucleotide sequence ID" value="NZ_JAAOZT010000001.1"/>
</dbReference>
<dbReference type="InterPro" id="IPR050597">
    <property type="entry name" value="Cytochrome_c_Oxidase_Subunit"/>
</dbReference>
<dbReference type="Proteomes" id="UP000571084">
    <property type="component" value="Unassembled WGS sequence"/>
</dbReference>
<keyword evidence="5 6" id="KW-0408">Iron</keyword>
<evidence type="ECO:0000259" key="8">
    <source>
        <dbReference type="PROSITE" id="PS51007"/>
    </source>
</evidence>
<name>A0A840RVI2_9BURK</name>